<dbReference type="Pfam" id="PF00702">
    <property type="entry name" value="Hydrolase"/>
    <property type="match status" value="1"/>
</dbReference>
<dbReference type="InterPro" id="IPR051600">
    <property type="entry name" value="Beta-PGM-like"/>
</dbReference>
<evidence type="ECO:0000313" key="6">
    <source>
        <dbReference type="Proteomes" id="UP000290287"/>
    </source>
</evidence>
<dbReference type="Proteomes" id="UP000290287">
    <property type="component" value="Unassembled WGS sequence"/>
</dbReference>
<dbReference type="InterPro" id="IPR036412">
    <property type="entry name" value="HAD-like_sf"/>
</dbReference>
<dbReference type="GO" id="GO:0016787">
    <property type="term" value="F:hydrolase activity"/>
    <property type="evidence" value="ECO:0007669"/>
    <property type="project" value="UniProtKB-KW"/>
</dbReference>
<reference evidence="5 6" key="1">
    <citation type="submission" date="2017-10" db="EMBL/GenBank/DDBJ databases">
        <title>Nyctiphanis sp. nov., isolated from the stomach of the euphausiid Nyctiphanes simplex (Hansen, 1911) in the Gulf of California.</title>
        <authorList>
            <person name="Gomez-Gil B."/>
            <person name="Aguilar-Mendez M."/>
            <person name="Lopez-Cortes A."/>
            <person name="Gomez-Gutierrez J."/>
            <person name="Roque A."/>
            <person name="Lang E."/>
            <person name="Gonzalez-Castillo A."/>
        </authorList>
    </citation>
    <scope>NUCLEOTIDE SEQUENCE [LARGE SCALE GENOMIC DNA]</scope>
    <source>
        <strain evidence="5 6">CAIM 600</strain>
    </source>
</reference>
<keyword evidence="4" id="KW-0460">Magnesium</keyword>
<dbReference type="InterPro" id="IPR006439">
    <property type="entry name" value="HAD-SF_hydro_IA"/>
</dbReference>
<dbReference type="SFLD" id="SFLDS00003">
    <property type="entry name" value="Haloacid_Dehalogenase"/>
    <property type="match status" value="1"/>
</dbReference>
<dbReference type="GO" id="GO:0046872">
    <property type="term" value="F:metal ion binding"/>
    <property type="evidence" value="ECO:0007669"/>
    <property type="project" value="UniProtKB-KW"/>
</dbReference>
<dbReference type="SUPFAM" id="SSF56784">
    <property type="entry name" value="HAD-like"/>
    <property type="match status" value="1"/>
</dbReference>
<evidence type="ECO:0000256" key="2">
    <source>
        <dbReference type="ARBA" id="ARBA00006171"/>
    </source>
</evidence>
<dbReference type="Gene3D" id="3.40.50.1000">
    <property type="entry name" value="HAD superfamily/HAD-like"/>
    <property type="match status" value="1"/>
</dbReference>
<dbReference type="SFLD" id="SFLDG01129">
    <property type="entry name" value="C1.5:_HAD__Beta-PGM__Phosphata"/>
    <property type="match status" value="1"/>
</dbReference>
<comment type="caution">
    <text evidence="5">The sequence shown here is derived from an EMBL/GenBank/DDBJ whole genome shotgun (WGS) entry which is preliminary data.</text>
</comment>
<dbReference type="CDD" id="cd07526">
    <property type="entry name" value="HAD_BPGM_like"/>
    <property type="match status" value="1"/>
</dbReference>
<evidence type="ECO:0000256" key="3">
    <source>
        <dbReference type="ARBA" id="ARBA00022723"/>
    </source>
</evidence>
<dbReference type="NCBIfam" id="TIGR01509">
    <property type="entry name" value="HAD-SF-IA-v3"/>
    <property type="match status" value="1"/>
</dbReference>
<accession>A0A4Q0YSV7</accession>
<dbReference type="SFLD" id="SFLDG01135">
    <property type="entry name" value="C1.5.6:_HAD__Beta-PGM__Phospha"/>
    <property type="match status" value="1"/>
</dbReference>
<protein>
    <submittedName>
        <fullName evidence="5">HAD family hydrolase</fullName>
    </submittedName>
</protein>
<gene>
    <name evidence="5" type="ORF">CS022_04480</name>
</gene>
<name>A0A4Q0YSV7_9GAMM</name>
<keyword evidence="3" id="KW-0479">Metal-binding</keyword>
<proteinExistence type="inferred from homology"/>
<dbReference type="InterPro" id="IPR023214">
    <property type="entry name" value="HAD_sf"/>
</dbReference>
<comment type="similarity">
    <text evidence="2">Belongs to the HAD-like hydrolase superfamily. CbbY/CbbZ/Gph/YieH family.</text>
</comment>
<dbReference type="PANTHER" id="PTHR46193">
    <property type="entry name" value="6-PHOSPHOGLUCONATE PHOSPHATASE"/>
    <property type="match status" value="1"/>
</dbReference>
<dbReference type="Gene3D" id="1.10.150.240">
    <property type="entry name" value="Putative phosphatase, domain 2"/>
    <property type="match status" value="1"/>
</dbReference>
<evidence type="ECO:0000256" key="4">
    <source>
        <dbReference type="ARBA" id="ARBA00022842"/>
    </source>
</evidence>
<dbReference type="PANTHER" id="PTHR46193:SF10">
    <property type="entry name" value="6-PHOSPHOGLUCONATE PHOSPHATASE"/>
    <property type="match status" value="1"/>
</dbReference>
<sequence length="269" mass="29408">MNPEARTKAINTDFFILFPIYCDLFLGFAQYEQASRGIQLIDSLGSNMRGVRMKNIELVIFDCDGVLVDSETITSRVFSNMLSEQEVNVALDDLFEMFVGQSSEKCVELTEKLLGCAPPEDFFHQLEKRVSVALENELVAIEGVQALLEALHQRGIAYCVASNGSHRKMSLTLGLTGLDPYFVGKAFSAHDVSHPKPAPDVFQMAAKTMNAQPENCLVVEDTPTGVKAGKAAGMTVAGFSLNTPSKRLEQAGADFHFSAMGELFKIIAK</sequence>
<dbReference type="InterPro" id="IPR023198">
    <property type="entry name" value="PGP-like_dom2"/>
</dbReference>
<keyword evidence="6" id="KW-1185">Reference proteome</keyword>
<dbReference type="EMBL" id="PEIB01000003">
    <property type="protein sequence ID" value="RXJ74312.1"/>
    <property type="molecule type" value="Genomic_DNA"/>
</dbReference>
<organism evidence="5 6">
    <name type="scientific">Veronia nyctiphanis</name>
    <dbReference type="NCBI Taxonomy" id="1278244"/>
    <lineage>
        <taxon>Bacteria</taxon>
        <taxon>Pseudomonadati</taxon>
        <taxon>Pseudomonadota</taxon>
        <taxon>Gammaproteobacteria</taxon>
        <taxon>Vibrionales</taxon>
        <taxon>Vibrionaceae</taxon>
        <taxon>Veronia</taxon>
    </lineage>
</organism>
<keyword evidence="5" id="KW-0378">Hydrolase</keyword>
<evidence type="ECO:0000313" key="5">
    <source>
        <dbReference type="EMBL" id="RXJ74312.1"/>
    </source>
</evidence>
<dbReference type="AlphaFoldDB" id="A0A4Q0YSV7"/>
<comment type="cofactor">
    <cofactor evidence="1">
        <name>Mg(2+)</name>
        <dbReference type="ChEBI" id="CHEBI:18420"/>
    </cofactor>
</comment>
<evidence type="ECO:0000256" key="1">
    <source>
        <dbReference type="ARBA" id="ARBA00001946"/>
    </source>
</evidence>